<gene>
    <name evidence="2" type="ORF">AAHA92_28621</name>
</gene>
<accession>A0ABD1FVQ9</accession>
<keyword evidence="3" id="KW-1185">Reference proteome</keyword>
<evidence type="ECO:0000313" key="3">
    <source>
        <dbReference type="Proteomes" id="UP001567538"/>
    </source>
</evidence>
<proteinExistence type="predicted"/>
<comment type="caution">
    <text evidence="2">The sequence shown here is derived from an EMBL/GenBank/DDBJ whole genome shotgun (WGS) entry which is preliminary data.</text>
</comment>
<organism evidence="2 3">
    <name type="scientific">Salvia divinorum</name>
    <name type="common">Maria pastora</name>
    <name type="synonym">Diviner's sage</name>
    <dbReference type="NCBI Taxonomy" id="28513"/>
    <lineage>
        <taxon>Eukaryota</taxon>
        <taxon>Viridiplantae</taxon>
        <taxon>Streptophyta</taxon>
        <taxon>Embryophyta</taxon>
        <taxon>Tracheophyta</taxon>
        <taxon>Spermatophyta</taxon>
        <taxon>Magnoliopsida</taxon>
        <taxon>eudicotyledons</taxon>
        <taxon>Gunneridae</taxon>
        <taxon>Pentapetalae</taxon>
        <taxon>asterids</taxon>
        <taxon>lamiids</taxon>
        <taxon>Lamiales</taxon>
        <taxon>Lamiaceae</taxon>
        <taxon>Nepetoideae</taxon>
        <taxon>Mentheae</taxon>
        <taxon>Salviinae</taxon>
        <taxon>Salvia</taxon>
        <taxon>Salvia subgen. Calosphace</taxon>
    </lineage>
</organism>
<dbReference type="Proteomes" id="UP001567538">
    <property type="component" value="Unassembled WGS sequence"/>
</dbReference>
<reference evidence="2 3" key="1">
    <citation type="submission" date="2024-06" db="EMBL/GenBank/DDBJ databases">
        <title>A chromosome level genome sequence of Diviner's sage (Salvia divinorum).</title>
        <authorList>
            <person name="Ford S.A."/>
            <person name="Ro D.-K."/>
            <person name="Ness R.W."/>
            <person name="Phillips M.A."/>
        </authorList>
    </citation>
    <scope>NUCLEOTIDE SEQUENCE [LARGE SCALE GENOMIC DNA]</scope>
    <source>
        <strain evidence="2">SAF-2024a</strain>
        <tissue evidence="2">Leaf</tissue>
    </source>
</reference>
<evidence type="ECO:0000313" key="2">
    <source>
        <dbReference type="EMBL" id="KAL1535896.1"/>
    </source>
</evidence>
<protein>
    <submittedName>
        <fullName evidence="2">Uncharacterized protein</fullName>
    </submittedName>
</protein>
<feature type="compositionally biased region" description="Pro residues" evidence="1">
    <location>
        <begin position="21"/>
        <end position="34"/>
    </location>
</feature>
<name>A0ABD1FVQ9_SALDI</name>
<feature type="region of interest" description="Disordered" evidence="1">
    <location>
        <begin position="185"/>
        <end position="206"/>
    </location>
</feature>
<feature type="region of interest" description="Disordered" evidence="1">
    <location>
        <begin position="18"/>
        <end position="42"/>
    </location>
</feature>
<sequence>MNSTYTYEYIDKRRLEWGSVAPPPRLPPPRPPPSYAGSLHPAQHLARRLCTEAPARPAAAPPRRSPRSPPYCSIPIVREPADASSSVERGTVAVSRPFRVATDRCRCSATASRLVTGNLEKSRAPSPPLPLPVVNNSVLRRLAVLAQLGFAKVIGASTPARVALYAHRAVAALASTVRSAQPRAAASFTPSTPVTTKHRGAAPSTRGRARPFCGSFPDLAQLLFLVALPCEISLGVESDEEERQDMILIHWVKNSSSRFLATCLYSKFVKILAGGAGEDIYCCRADLLPLGRHRAPPPKVVVERGGLTG</sequence>
<dbReference type="AlphaFoldDB" id="A0ABD1FVQ9"/>
<evidence type="ECO:0000256" key="1">
    <source>
        <dbReference type="SAM" id="MobiDB-lite"/>
    </source>
</evidence>
<dbReference type="EMBL" id="JBEAFC010000011">
    <property type="protein sequence ID" value="KAL1535896.1"/>
    <property type="molecule type" value="Genomic_DNA"/>
</dbReference>